<dbReference type="EMBL" id="BPWL01000002">
    <property type="protein sequence ID" value="GJJ07892.1"/>
    <property type="molecule type" value="Genomic_DNA"/>
</dbReference>
<reference evidence="3" key="1">
    <citation type="submission" date="2021-10" db="EMBL/GenBank/DDBJ databases">
        <title>De novo Genome Assembly of Clathrus columnatus (Basidiomycota, Fungi) Using Illumina and Nanopore Sequence Data.</title>
        <authorList>
            <person name="Ogiso-Tanaka E."/>
            <person name="Itagaki H."/>
            <person name="Hosoya T."/>
            <person name="Hosaka K."/>
        </authorList>
    </citation>
    <scope>NUCLEOTIDE SEQUENCE</scope>
    <source>
        <strain evidence="3">MO-923</strain>
    </source>
</reference>
<dbReference type="AlphaFoldDB" id="A0AAV4ZZS6"/>
<protein>
    <submittedName>
        <fullName evidence="3">Uncharacterized protein</fullName>
    </submittedName>
</protein>
<dbReference type="InterPro" id="IPR042065">
    <property type="entry name" value="E3_ELL-like"/>
</dbReference>
<proteinExistence type="predicted"/>
<feature type="compositionally biased region" description="Basic and acidic residues" evidence="2">
    <location>
        <begin position="472"/>
        <end position="519"/>
    </location>
</feature>
<evidence type="ECO:0000256" key="1">
    <source>
        <dbReference type="SAM" id="Coils"/>
    </source>
</evidence>
<feature type="compositionally biased region" description="Basic and acidic residues" evidence="2">
    <location>
        <begin position="369"/>
        <end position="378"/>
    </location>
</feature>
<feature type="compositionally biased region" description="Basic and acidic residues" evidence="2">
    <location>
        <begin position="425"/>
        <end position="444"/>
    </location>
</feature>
<feature type="compositionally biased region" description="Low complexity" evidence="2">
    <location>
        <begin position="197"/>
        <end position="210"/>
    </location>
</feature>
<sequence>MPPQITDATVARGIPLLGYNATTALSLTLTLNQVEAMCARLVPTKKLIPQSASTQFPSEIDFKSEKMYIGNNTVTSFDSGEETGVCKMSSETQPTSVEPPAGSFLSAPIIGKLTIRRGLDDVASDLRNAPESEKTKNILIATGPNGRKPRVSGIVSLTKQAITSSVVSSQINSTTPHPTTSSVSNKPSKPSEPSHPTPSSSTTIISNSTIKDPDFNSLRSRILHFIATVARPREVAISDFMNAGGITDSEADVRKIFDQIAQEIPGPKKSNPAYWKWDLKSDSWLEVRPFGFPDYTADQRTQASRRARIYSRISPRNPVWEHFTIKVDSTALASAKAIAAAGVRDGSSVKSKKAMARPSMPKIKSASKIRLEDKKEPSQRPSLPADDSTRKRKLADRELEPTSDIAGELPSKKPKRRKIIGLSEASKHDTTKITKKAPATEKDVVGLSTSKHNPEFQGTKVMTTASHRTNSKVRERGKESDHRDREKEKERVMDKESASFRTEIDGTKESVDRIKDNKGPARVKRKRRVIPSFSSDDEKDETQPPGPKRAATPTFQSTFMNTTTPKEERKSMPSPVALPNNKEGLQYQYGMYYAKYLHITSKFYAQKAKVEAAFALEKDENTVREGSNPIDLKKLSDLCEELHQTRNELERIQKAHGDLEAEKR</sequence>
<feature type="compositionally biased region" description="Polar residues" evidence="2">
    <location>
        <begin position="553"/>
        <end position="564"/>
    </location>
</feature>
<accession>A0AAV4ZZS6</accession>
<organism evidence="3 4">
    <name type="scientific">Clathrus columnatus</name>
    <dbReference type="NCBI Taxonomy" id="1419009"/>
    <lineage>
        <taxon>Eukaryota</taxon>
        <taxon>Fungi</taxon>
        <taxon>Dikarya</taxon>
        <taxon>Basidiomycota</taxon>
        <taxon>Agaricomycotina</taxon>
        <taxon>Agaricomycetes</taxon>
        <taxon>Phallomycetidae</taxon>
        <taxon>Phallales</taxon>
        <taxon>Clathraceae</taxon>
        <taxon>Clathrus</taxon>
    </lineage>
</organism>
<feature type="coiled-coil region" evidence="1">
    <location>
        <begin position="632"/>
        <end position="662"/>
    </location>
</feature>
<dbReference type="Proteomes" id="UP001050691">
    <property type="component" value="Unassembled WGS sequence"/>
</dbReference>
<feature type="compositionally biased region" description="Low complexity" evidence="2">
    <location>
        <begin position="173"/>
        <end position="188"/>
    </location>
</feature>
<evidence type="ECO:0000256" key="2">
    <source>
        <dbReference type="SAM" id="MobiDB-lite"/>
    </source>
</evidence>
<keyword evidence="4" id="KW-1185">Reference proteome</keyword>
<feature type="region of interest" description="Disordered" evidence="2">
    <location>
        <begin position="343"/>
        <end position="579"/>
    </location>
</feature>
<evidence type="ECO:0000313" key="3">
    <source>
        <dbReference type="EMBL" id="GJJ07892.1"/>
    </source>
</evidence>
<dbReference type="Gene3D" id="1.10.10.2670">
    <property type="entry name" value="E3 ubiquitin-protein ligase"/>
    <property type="match status" value="1"/>
</dbReference>
<name>A0AAV4ZZS6_9AGAM</name>
<keyword evidence="1" id="KW-0175">Coiled coil</keyword>
<feature type="region of interest" description="Disordered" evidence="2">
    <location>
        <begin position="166"/>
        <end position="210"/>
    </location>
</feature>
<gene>
    <name evidence="3" type="ORF">Clacol_002098</name>
</gene>
<comment type="caution">
    <text evidence="3">The sequence shown here is derived from an EMBL/GenBank/DDBJ whole genome shotgun (WGS) entry which is preliminary data.</text>
</comment>
<evidence type="ECO:0000313" key="4">
    <source>
        <dbReference type="Proteomes" id="UP001050691"/>
    </source>
</evidence>